<dbReference type="RefSeq" id="WP_003329410.1">
    <property type="nucleotide sequence ID" value="NZ_AJLR01000014.1"/>
</dbReference>
<sequence>MSRVKKVKKLSKDKGLTASLIIIAGLFLIAIFAPWLAPHDPNVGILSNRLLPPSSEHWLGTDHMGRDLFSRIIYGTRTTMVVALIITAGCFMIGTIVGVTAGYAGGWVDSLLMRIVDLLFAFPSRILALVVVGIIGPGLVNLGIAMILSWWVSFARVIRGVTLTVKENEYVLAAKLYGQPKWKIIRKHILPNVMPQLLVIVALNISWIMVALAGFSLLGLGVEAPQAEWGMMISEARPYMRDNGYLLLFPGLAIMIVVSAFTILGEKLRDVYDPSHLKV</sequence>
<feature type="transmembrane region" description="Helical" evidence="7">
    <location>
        <begin position="197"/>
        <end position="222"/>
    </location>
</feature>
<feature type="transmembrane region" description="Helical" evidence="7">
    <location>
        <begin position="243"/>
        <end position="264"/>
    </location>
</feature>
<dbReference type="EMBL" id="AJLR01000014">
    <property type="protein sequence ID" value="EKN70151.1"/>
    <property type="molecule type" value="Genomic_DNA"/>
</dbReference>
<dbReference type="InterPro" id="IPR025966">
    <property type="entry name" value="OppC_N"/>
</dbReference>
<dbReference type="GO" id="GO:0005886">
    <property type="term" value="C:plasma membrane"/>
    <property type="evidence" value="ECO:0007669"/>
    <property type="project" value="UniProtKB-SubCell"/>
</dbReference>
<dbReference type="GeneID" id="89470357"/>
<keyword evidence="5 7" id="KW-1133">Transmembrane helix</keyword>
<feature type="transmembrane region" description="Helical" evidence="7">
    <location>
        <begin position="126"/>
        <end position="152"/>
    </location>
</feature>
<evidence type="ECO:0000313" key="10">
    <source>
        <dbReference type="Proteomes" id="UP000006315"/>
    </source>
</evidence>
<evidence type="ECO:0000256" key="5">
    <source>
        <dbReference type="ARBA" id="ARBA00022989"/>
    </source>
</evidence>
<name>K6E9V2_SCHAZ</name>
<evidence type="ECO:0000256" key="7">
    <source>
        <dbReference type="RuleBase" id="RU363032"/>
    </source>
</evidence>
<dbReference type="InterPro" id="IPR035906">
    <property type="entry name" value="MetI-like_sf"/>
</dbReference>
<evidence type="ECO:0000256" key="6">
    <source>
        <dbReference type="ARBA" id="ARBA00023136"/>
    </source>
</evidence>
<keyword evidence="4 7" id="KW-0812">Transmembrane</keyword>
<comment type="subcellular location">
    <subcellularLocation>
        <location evidence="1 7">Cell membrane</location>
        <topology evidence="1 7">Multi-pass membrane protein</topology>
    </subcellularLocation>
</comment>
<evidence type="ECO:0000256" key="1">
    <source>
        <dbReference type="ARBA" id="ARBA00004651"/>
    </source>
</evidence>
<dbReference type="PROSITE" id="PS50928">
    <property type="entry name" value="ABC_TM1"/>
    <property type="match status" value="1"/>
</dbReference>
<dbReference type="GO" id="GO:0055085">
    <property type="term" value="P:transmembrane transport"/>
    <property type="evidence" value="ECO:0007669"/>
    <property type="project" value="InterPro"/>
</dbReference>
<evidence type="ECO:0000313" key="9">
    <source>
        <dbReference type="EMBL" id="EKN70151.1"/>
    </source>
</evidence>
<dbReference type="SUPFAM" id="SSF161098">
    <property type="entry name" value="MetI-like"/>
    <property type="match status" value="1"/>
</dbReference>
<feature type="transmembrane region" description="Helical" evidence="7">
    <location>
        <begin position="80"/>
        <end position="105"/>
    </location>
</feature>
<reference evidence="9 10" key="1">
    <citation type="journal article" date="2012" name="Front. Microbiol.">
        <title>Redundancy and modularity in membrane-associated dissimilatory nitrate reduction in Bacillus.</title>
        <authorList>
            <person name="Heylen K."/>
            <person name="Keltjens J."/>
        </authorList>
    </citation>
    <scope>NUCLEOTIDE SEQUENCE [LARGE SCALE GENOMIC DNA]</scope>
    <source>
        <strain evidence="9 10">LMG 9581</strain>
    </source>
</reference>
<dbReference type="CDD" id="cd06261">
    <property type="entry name" value="TM_PBP2"/>
    <property type="match status" value="1"/>
</dbReference>
<proteinExistence type="inferred from homology"/>
<evidence type="ECO:0000256" key="4">
    <source>
        <dbReference type="ARBA" id="ARBA00022692"/>
    </source>
</evidence>
<dbReference type="Proteomes" id="UP000006315">
    <property type="component" value="Unassembled WGS sequence"/>
</dbReference>
<keyword evidence="6 7" id="KW-0472">Membrane</keyword>
<dbReference type="Pfam" id="PF00528">
    <property type="entry name" value="BPD_transp_1"/>
    <property type="match status" value="1"/>
</dbReference>
<keyword evidence="3" id="KW-1003">Cell membrane</keyword>
<dbReference type="Gene3D" id="1.10.3720.10">
    <property type="entry name" value="MetI-like"/>
    <property type="match status" value="1"/>
</dbReference>
<dbReference type="Pfam" id="PF12911">
    <property type="entry name" value="OppC_N"/>
    <property type="match status" value="1"/>
</dbReference>
<evidence type="ECO:0000256" key="2">
    <source>
        <dbReference type="ARBA" id="ARBA00022448"/>
    </source>
</evidence>
<dbReference type="STRING" id="1131731.BAZO_01447"/>
<accession>K6E9V2</accession>
<protein>
    <submittedName>
        <fullName evidence="9">Nickel ABC transporter permease NikC</fullName>
    </submittedName>
</protein>
<feature type="domain" description="ABC transmembrane type-1" evidence="8">
    <location>
        <begin position="76"/>
        <end position="265"/>
    </location>
</feature>
<dbReference type="PANTHER" id="PTHR43386">
    <property type="entry name" value="OLIGOPEPTIDE TRANSPORT SYSTEM PERMEASE PROTEIN APPC"/>
    <property type="match status" value="1"/>
</dbReference>
<dbReference type="PATRIC" id="fig|1131731.3.peg.303"/>
<feature type="transmembrane region" description="Helical" evidence="7">
    <location>
        <begin position="16"/>
        <end position="37"/>
    </location>
</feature>
<organism evidence="9 10">
    <name type="scientific">Schinkia azotoformans LMG 9581</name>
    <dbReference type="NCBI Taxonomy" id="1131731"/>
    <lineage>
        <taxon>Bacteria</taxon>
        <taxon>Bacillati</taxon>
        <taxon>Bacillota</taxon>
        <taxon>Bacilli</taxon>
        <taxon>Bacillales</taxon>
        <taxon>Bacillaceae</taxon>
        <taxon>Calidifontibacillus/Schinkia group</taxon>
        <taxon>Schinkia</taxon>
    </lineage>
</organism>
<comment type="caution">
    <text evidence="9">The sequence shown here is derived from an EMBL/GenBank/DDBJ whole genome shotgun (WGS) entry which is preliminary data.</text>
</comment>
<gene>
    <name evidence="9" type="ORF">BAZO_01447</name>
</gene>
<dbReference type="AlphaFoldDB" id="K6E9V2"/>
<comment type="similarity">
    <text evidence="7">Belongs to the binding-protein-dependent transport system permease family.</text>
</comment>
<keyword evidence="10" id="KW-1185">Reference proteome</keyword>
<dbReference type="InterPro" id="IPR000515">
    <property type="entry name" value="MetI-like"/>
</dbReference>
<keyword evidence="2 7" id="KW-0813">Transport</keyword>
<evidence type="ECO:0000259" key="8">
    <source>
        <dbReference type="PROSITE" id="PS50928"/>
    </source>
</evidence>
<dbReference type="PANTHER" id="PTHR43386:SF1">
    <property type="entry name" value="D,D-DIPEPTIDE TRANSPORT SYSTEM PERMEASE PROTEIN DDPC-RELATED"/>
    <property type="match status" value="1"/>
</dbReference>
<dbReference type="InterPro" id="IPR050366">
    <property type="entry name" value="BP-dependent_transpt_permease"/>
</dbReference>
<evidence type="ECO:0000256" key="3">
    <source>
        <dbReference type="ARBA" id="ARBA00022475"/>
    </source>
</evidence>